<keyword evidence="2" id="KW-1185">Reference proteome</keyword>
<dbReference type="EMBL" id="JBHTLY010000003">
    <property type="protein sequence ID" value="MFD1201979.1"/>
    <property type="molecule type" value="Genomic_DNA"/>
</dbReference>
<dbReference type="RefSeq" id="WP_343961868.1">
    <property type="nucleotide sequence ID" value="NZ_BAAAKZ010000013.1"/>
</dbReference>
<gene>
    <name evidence="1" type="ORF">ACFQ3U_08745</name>
</gene>
<sequence length="120" mass="13450">MDRVTQVLDAITDTTKNSGGARLRQKNLLMATPQNQADFGFGTISIALRKMKRESPASGVGASGAFQPEEHKAKRALQVYLYCERKCSESMSDRCFEPNSMNINLRLLAKRRGKMHQCIE</sequence>
<name>A0ABW3TQV0_9MICO</name>
<comment type="caution">
    <text evidence="1">The sequence shown here is derived from an EMBL/GenBank/DDBJ whole genome shotgun (WGS) entry which is preliminary data.</text>
</comment>
<evidence type="ECO:0000313" key="2">
    <source>
        <dbReference type="Proteomes" id="UP001597181"/>
    </source>
</evidence>
<accession>A0ABW3TQV0</accession>
<reference evidence="2" key="1">
    <citation type="journal article" date="2019" name="Int. J. Syst. Evol. Microbiol.">
        <title>The Global Catalogue of Microorganisms (GCM) 10K type strain sequencing project: providing services to taxonomists for standard genome sequencing and annotation.</title>
        <authorList>
            <consortium name="The Broad Institute Genomics Platform"/>
            <consortium name="The Broad Institute Genome Sequencing Center for Infectious Disease"/>
            <person name="Wu L."/>
            <person name="Ma J."/>
        </authorList>
    </citation>
    <scope>NUCLEOTIDE SEQUENCE [LARGE SCALE GENOMIC DNA]</scope>
    <source>
        <strain evidence="2">CCUG 50213</strain>
    </source>
</reference>
<evidence type="ECO:0000313" key="1">
    <source>
        <dbReference type="EMBL" id="MFD1201979.1"/>
    </source>
</evidence>
<protein>
    <submittedName>
        <fullName evidence="1">Uncharacterized protein</fullName>
    </submittedName>
</protein>
<dbReference type="Proteomes" id="UP001597181">
    <property type="component" value="Unassembled WGS sequence"/>
</dbReference>
<organism evidence="1 2">
    <name type="scientific">Leucobacter albus</name>
    <dbReference type="NCBI Taxonomy" id="272210"/>
    <lineage>
        <taxon>Bacteria</taxon>
        <taxon>Bacillati</taxon>
        <taxon>Actinomycetota</taxon>
        <taxon>Actinomycetes</taxon>
        <taxon>Micrococcales</taxon>
        <taxon>Microbacteriaceae</taxon>
        <taxon>Leucobacter</taxon>
    </lineage>
</organism>
<proteinExistence type="predicted"/>